<evidence type="ECO:0000313" key="4">
    <source>
        <dbReference type="Proteomes" id="UP000199428"/>
    </source>
</evidence>
<dbReference type="AlphaFoldDB" id="A0A1G5S5G3"/>
<proteinExistence type="predicted"/>
<dbReference type="SUPFAM" id="SSF53335">
    <property type="entry name" value="S-adenosyl-L-methionine-dependent methyltransferases"/>
    <property type="match status" value="1"/>
</dbReference>
<sequence length="183" mass="20642">MRIISGSKRGMVLETPEGIDTRPTSDRIKETLFNMIAFDIPDCNFLDLFSGSGQMGIEALSRGAKEAVFVEKDKKALTCINHNIAKAKFEDCSKVYNEDVFSAISRLKCSDGFDIVFMDPPYNKLIEKQVLEALITRDYISDNTIIIVEASIETSFDYVSDLGYSIVKEKVYKTNKHIFLKKA</sequence>
<evidence type="ECO:0000313" key="3">
    <source>
        <dbReference type="EMBL" id="SCZ81428.1"/>
    </source>
</evidence>
<dbReference type="InterPro" id="IPR029063">
    <property type="entry name" value="SAM-dependent_MTases_sf"/>
</dbReference>
<dbReference type="Pfam" id="PF03602">
    <property type="entry name" value="Cons_hypoth95"/>
    <property type="match status" value="1"/>
</dbReference>
<dbReference type="PROSITE" id="PS00092">
    <property type="entry name" value="N6_MTASE"/>
    <property type="match status" value="1"/>
</dbReference>
<dbReference type="EMBL" id="FMWK01000021">
    <property type="protein sequence ID" value="SCZ81428.1"/>
    <property type="molecule type" value="Genomic_DNA"/>
</dbReference>
<evidence type="ECO:0000256" key="1">
    <source>
        <dbReference type="ARBA" id="ARBA00022603"/>
    </source>
</evidence>
<dbReference type="NCBIfam" id="TIGR00095">
    <property type="entry name" value="16S rRNA (guanine(966)-N(2))-methyltransferase RsmD"/>
    <property type="match status" value="1"/>
</dbReference>
<dbReference type="InterPro" id="IPR002052">
    <property type="entry name" value="DNA_methylase_N6_adenine_CS"/>
</dbReference>
<protein>
    <submittedName>
        <fullName evidence="3">16S rRNA (Guanine966-N2)-methyltransferase</fullName>
    </submittedName>
</protein>
<dbReference type="InterPro" id="IPR004398">
    <property type="entry name" value="RNA_MeTrfase_RsmD"/>
</dbReference>
<dbReference type="RefSeq" id="WP_090164244.1">
    <property type="nucleotide sequence ID" value="NZ_FMWK01000021.1"/>
</dbReference>
<reference evidence="3 4" key="1">
    <citation type="submission" date="2016-10" db="EMBL/GenBank/DDBJ databases">
        <authorList>
            <person name="de Groot N.N."/>
        </authorList>
    </citation>
    <scope>NUCLEOTIDE SEQUENCE [LARGE SCALE GENOMIC DNA]</scope>
    <source>
        <strain evidence="3 4">DSM 10317</strain>
    </source>
</reference>
<keyword evidence="1 3" id="KW-0489">Methyltransferase</keyword>
<accession>A0A1G5S5G3</accession>
<dbReference type="PIRSF" id="PIRSF004553">
    <property type="entry name" value="CHP00095"/>
    <property type="match status" value="1"/>
</dbReference>
<organism evidence="3 4">
    <name type="scientific">Pseudobutyrivibrio xylanivorans</name>
    <dbReference type="NCBI Taxonomy" id="185007"/>
    <lineage>
        <taxon>Bacteria</taxon>
        <taxon>Bacillati</taxon>
        <taxon>Bacillota</taxon>
        <taxon>Clostridia</taxon>
        <taxon>Lachnospirales</taxon>
        <taxon>Lachnospiraceae</taxon>
        <taxon>Pseudobutyrivibrio</taxon>
    </lineage>
</organism>
<dbReference type="PANTHER" id="PTHR43542">
    <property type="entry name" value="METHYLTRANSFERASE"/>
    <property type="match status" value="1"/>
</dbReference>
<dbReference type="PANTHER" id="PTHR43542:SF1">
    <property type="entry name" value="METHYLTRANSFERASE"/>
    <property type="match status" value="1"/>
</dbReference>
<keyword evidence="2 3" id="KW-0808">Transferase</keyword>
<dbReference type="GO" id="GO:0003676">
    <property type="term" value="F:nucleic acid binding"/>
    <property type="evidence" value="ECO:0007669"/>
    <property type="project" value="InterPro"/>
</dbReference>
<dbReference type="Gene3D" id="3.40.50.150">
    <property type="entry name" value="Vaccinia Virus protein VP39"/>
    <property type="match status" value="1"/>
</dbReference>
<name>A0A1G5S5G3_PSEXY</name>
<dbReference type="Proteomes" id="UP000199428">
    <property type="component" value="Unassembled WGS sequence"/>
</dbReference>
<dbReference type="GO" id="GO:0031167">
    <property type="term" value="P:rRNA methylation"/>
    <property type="evidence" value="ECO:0007669"/>
    <property type="project" value="InterPro"/>
</dbReference>
<evidence type="ECO:0000256" key="2">
    <source>
        <dbReference type="ARBA" id="ARBA00022679"/>
    </source>
</evidence>
<gene>
    <name evidence="3" type="ORF">SAMN02910350_02806</name>
</gene>
<dbReference type="GO" id="GO:0008168">
    <property type="term" value="F:methyltransferase activity"/>
    <property type="evidence" value="ECO:0007669"/>
    <property type="project" value="UniProtKB-KW"/>
</dbReference>
<dbReference type="CDD" id="cd02440">
    <property type="entry name" value="AdoMet_MTases"/>
    <property type="match status" value="1"/>
</dbReference>